<dbReference type="AlphaFoldDB" id="A0A811VFE5"/>
<keyword evidence="1" id="KW-0812">Transmembrane</keyword>
<dbReference type="Proteomes" id="UP000606786">
    <property type="component" value="Unassembled WGS sequence"/>
</dbReference>
<keyword evidence="3" id="KW-1185">Reference proteome</keyword>
<gene>
    <name evidence="2" type="ORF">CCAP1982_LOCUS22027</name>
</gene>
<reference evidence="2" key="1">
    <citation type="submission" date="2020-11" db="EMBL/GenBank/DDBJ databases">
        <authorList>
            <person name="Whitehead M."/>
        </authorList>
    </citation>
    <scope>NUCLEOTIDE SEQUENCE</scope>
    <source>
        <strain evidence="2">EGII</strain>
    </source>
</reference>
<evidence type="ECO:0000313" key="3">
    <source>
        <dbReference type="Proteomes" id="UP000606786"/>
    </source>
</evidence>
<keyword evidence="1" id="KW-1133">Transmembrane helix</keyword>
<dbReference type="EMBL" id="CAJHJT010000056">
    <property type="protein sequence ID" value="CAD7014020.1"/>
    <property type="molecule type" value="Genomic_DNA"/>
</dbReference>
<organism evidence="2 3">
    <name type="scientific">Ceratitis capitata</name>
    <name type="common">Mediterranean fruit fly</name>
    <name type="synonym">Tephritis capitata</name>
    <dbReference type="NCBI Taxonomy" id="7213"/>
    <lineage>
        <taxon>Eukaryota</taxon>
        <taxon>Metazoa</taxon>
        <taxon>Ecdysozoa</taxon>
        <taxon>Arthropoda</taxon>
        <taxon>Hexapoda</taxon>
        <taxon>Insecta</taxon>
        <taxon>Pterygota</taxon>
        <taxon>Neoptera</taxon>
        <taxon>Endopterygota</taxon>
        <taxon>Diptera</taxon>
        <taxon>Brachycera</taxon>
        <taxon>Muscomorpha</taxon>
        <taxon>Tephritoidea</taxon>
        <taxon>Tephritidae</taxon>
        <taxon>Ceratitis</taxon>
        <taxon>Ceratitis</taxon>
    </lineage>
</organism>
<evidence type="ECO:0000313" key="2">
    <source>
        <dbReference type="EMBL" id="CAD7014020.1"/>
    </source>
</evidence>
<proteinExistence type="predicted"/>
<comment type="caution">
    <text evidence="2">The sequence shown here is derived from an EMBL/GenBank/DDBJ whole genome shotgun (WGS) entry which is preliminary data.</text>
</comment>
<accession>A0A811VFE5</accession>
<name>A0A811VFE5_CERCA</name>
<keyword evidence="1" id="KW-0472">Membrane</keyword>
<protein>
    <submittedName>
        <fullName evidence="2">(Mediterranean fruit fly) hypothetical protein</fullName>
    </submittedName>
</protein>
<feature type="transmembrane region" description="Helical" evidence="1">
    <location>
        <begin position="38"/>
        <end position="60"/>
    </location>
</feature>
<sequence>MLNLKIRLLTFKSPRVCGVSAGDESQVMSFSSPPLPGFFFFFYFLFPICTLSVHTFVYLFPHLSLLANGNDGNDFPHNLFFLFLMRTFFFNVFNGTLNWCNNKGNKCLIALVAVSSAYRIVIISHSQRQQHHQHRRGWSCRRWCCRRLCQQFRYNVIKLC</sequence>
<evidence type="ECO:0000256" key="1">
    <source>
        <dbReference type="SAM" id="Phobius"/>
    </source>
</evidence>
<feature type="transmembrane region" description="Helical" evidence="1">
    <location>
        <begin position="80"/>
        <end position="100"/>
    </location>
</feature>